<dbReference type="AlphaFoldDB" id="A0A167HPB3"/>
<gene>
    <name evidence="1" type="ORF">CALVIDRAFT_468509</name>
</gene>
<sequence length="66" mass="7804">PRADREDTRALYCASMLMLLKPWRTMSDLKGEGGSWEQAYQEYLVHAPQRCKDIIANIQYFYECKN</sequence>
<proteinExistence type="predicted"/>
<organism evidence="1 2">
    <name type="scientific">Calocera viscosa (strain TUFC12733)</name>
    <dbReference type="NCBI Taxonomy" id="1330018"/>
    <lineage>
        <taxon>Eukaryota</taxon>
        <taxon>Fungi</taxon>
        <taxon>Dikarya</taxon>
        <taxon>Basidiomycota</taxon>
        <taxon>Agaricomycotina</taxon>
        <taxon>Dacrymycetes</taxon>
        <taxon>Dacrymycetales</taxon>
        <taxon>Dacrymycetaceae</taxon>
        <taxon>Calocera</taxon>
    </lineage>
</organism>
<keyword evidence="2" id="KW-1185">Reference proteome</keyword>
<protein>
    <submittedName>
        <fullName evidence="1">Uncharacterized protein</fullName>
    </submittedName>
</protein>
<feature type="non-terminal residue" evidence="1">
    <location>
        <position position="1"/>
    </location>
</feature>
<dbReference type="Proteomes" id="UP000076738">
    <property type="component" value="Unassembled WGS sequence"/>
</dbReference>
<dbReference type="OrthoDB" id="3050185at2759"/>
<reference evidence="1 2" key="1">
    <citation type="journal article" date="2016" name="Mol. Biol. Evol.">
        <title>Comparative Genomics of Early-Diverging Mushroom-Forming Fungi Provides Insights into the Origins of Lignocellulose Decay Capabilities.</title>
        <authorList>
            <person name="Nagy L.G."/>
            <person name="Riley R."/>
            <person name="Tritt A."/>
            <person name="Adam C."/>
            <person name="Daum C."/>
            <person name="Floudas D."/>
            <person name="Sun H."/>
            <person name="Yadav J.S."/>
            <person name="Pangilinan J."/>
            <person name="Larsson K.H."/>
            <person name="Matsuura K."/>
            <person name="Barry K."/>
            <person name="Labutti K."/>
            <person name="Kuo R."/>
            <person name="Ohm R.A."/>
            <person name="Bhattacharya S.S."/>
            <person name="Shirouzu T."/>
            <person name="Yoshinaga Y."/>
            <person name="Martin F.M."/>
            <person name="Grigoriev I.V."/>
            <person name="Hibbett D.S."/>
        </authorList>
    </citation>
    <scope>NUCLEOTIDE SEQUENCE [LARGE SCALE GENOMIC DNA]</scope>
    <source>
        <strain evidence="1 2">TUFC12733</strain>
    </source>
</reference>
<evidence type="ECO:0000313" key="1">
    <source>
        <dbReference type="EMBL" id="KZO91841.1"/>
    </source>
</evidence>
<accession>A0A167HPB3</accession>
<dbReference type="EMBL" id="KV417317">
    <property type="protein sequence ID" value="KZO91841.1"/>
    <property type="molecule type" value="Genomic_DNA"/>
</dbReference>
<feature type="non-terminal residue" evidence="1">
    <location>
        <position position="66"/>
    </location>
</feature>
<name>A0A167HPB3_CALVF</name>
<dbReference type="STRING" id="1330018.A0A167HPB3"/>
<evidence type="ECO:0000313" key="2">
    <source>
        <dbReference type="Proteomes" id="UP000076738"/>
    </source>
</evidence>